<dbReference type="EMBL" id="LRAD01000020">
    <property type="protein sequence ID" value="KXZ61284.1"/>
    <property type="molecule type" value="Genomic_DNA"/>
</dbReference>
<accession>A0A150HH90</accession>
<keyword evidence="3" id="KW-1185">Reference proteome</keyword>
<evidence type="ECO:0000313" key="3">
    <source>
        <dbReference type="Proteomes" id="UP000075357"/>
    </source>
</evidence>
<organism evidence="2 3">
    <name type="scientific">Microbacterium laevaniformans</name>
    <dbReference type="NCBI Taxonomy" id="36807"/>
    <lineage>
        <taxon>Bacteria</taxon>
        <taxon>Bacillati</taxon>
        <taxon>Actinomycetota</taxon>
        <taxon>Actinomycetes</taxon>
        <taxon>Micrococcales</taxon>
        <taxon>Microbacteriaceae</taxon>
        <taxon>Microbacterium</taxon>
    </lineage>
</organism>
<sequence>MPLTWTREGSSFGFGSGGAHLPQPSWFADASVEAEESDPASTLSLYRRALALRRVVLSSAPVDGETVPGETTVWITGD</sequence>
<dbReference type="Proteomes" id="UP000075357">
    <property type="component" value="Unassembled WGS sequence"/>
</dbReference>
<name>A0A150HH90_9MICO</name>
<proteinExistence type="predicted"/>
<evidence type="ECO:0000313" key="2">
    <source>
        <dbReference type="EMBL" id="KXZ61284.1"/>
    </source>
</evidence>
<gene>
    <name evidence="2" type="ORF">Mlaev_00708</name>
</gene>
<dbReference type="AlphaFoldDB" id="A0A150HH90"/>
<protein>
    <submittedName>
        <fullName evidence="2">Uncharacterized protein</fullName>
    </submittedName>
</protein>
<evidence type="ECO:0000256" key="1">
    <source>
        <dbReference type="SAM" id="MobiDB-lite"/>
    </source>
</evidence>
<reference evidence="2 3" key="1">
    <citation type="submission" date="2016-01" db="EMBL/GenBank/DDBJ databases">
        <title>Draft genome sequences of Microbacterium laevaniformans LCDC 91-0039 and the type strain of Microbacterium hominis LCDC 84-209.</title>
        <authorList>
            <person name="Bernier A.-M."/>
            <person name="Bernard K."/>
        </authorList>
    </citation>
    <scope>NUCLEOTIDE SEQUENCE [LARGE SCALE GENOMIC DNA]</scope>
    <source>
        <strain evidence="2 3">LCDC 91-0039</strain>
    </source>
</reference>
<feature type="region of interest" description="Disordered" evidence="1">
    <location>
        <begin position="1"/>
        <end position="20"/>
    </location>
</feature>
<dbReference type="STRING" id="36807.Mlaev_00708"/>
<dbReference type="Gene3D" id="3.20.20.80">
    <property type="entry name" value="Glycosidases"/>
    <property type="match status" value="1"/>
</dbReference>
<comment type="caution">
    <text evidence="2">The sequence shown here is derived from an EMBL/GenBank/DDBJ whole genome shotgun (WGS) entry which is preliminary data.</text>
</comment>
<dbReference type="PATRIC" id="fig|36807.3.peg.730"/>